<dbReference type="Proteomes" id="UP000234474">
    <property type="component" value="Unassembled WGS sequence"/>
</dbReference>
<dbReference type="CDD" id="cd08267">
    <property type="entry name" value="MDR1"/>
    <property type="match status" value="1"/>
</dbReference>
<dbReference type="EMBL" id="MSZS01000003">
    <property type="protein sequence ID" value="PKX95397.1"/>
    <property type="molecule type" value="Genomic_DNA"/>
</dbReference>
<dbReference type="GeneID" id="36539098"/>
<dbReference type="InterPro" id="IPR036291">
    <property type="entry name" value="NAD(P)-bd_dom_sf"/>
</dbReference>
<dbReference type="PANTHER" id="PTHR44013:SF1">
    <property type="entry name" value="ZINC-TYPE ALCOHOL DEHYDROGENASE-LIKE PROTEIN C16A3.02C"/>
    <property type="match status" value="1"/>
</dbReference>
<dbReference type="InterPro" id="IPR013154">
    <property type="entry name" value="ADH-like_N"/>
</dbReference>
<evidence type="ECO:0000259" key="1">
    <source>
        <dbReference type="SMART" id="SM00829"/>
    </source>
</evidence>
<keyword evidence="3" id="KW-1185">Reference proteome</keyword>
<dbReference type="SUPFAM" id="SSF50129">
    <property type="entry name" value="GroES-like"/>
    <property type="match status" value="1"/>
</dbReference>
<sequence>MPIASRFLVAYPATPGMDFCGKIVTAGPGVTAFQPGQLVYGTTAAPTQFGSLGEYLLCKTGNVALLPEGVAPDHAATVGVAAQTAYQSIAPYVSQGDRVFINGGSGGCGIFAIQVAKALGCTVTTTCSTRNVQFCKDLGADEVIDYAQEDVLGVLRARGQVYAHVVDHIGLPEGLYAQSHAFLLPGKAFVQVGAASMLTFVRRVYVIFMLKSNKEDIATLGEWMQQGKLRVEVDSTYELEDAVKAFEKLRSGRARGKIIIHVSTESK</sequence>
<dbReference type="SUPFAM" id="SSF51735">
    <property type="entry name" value="NAD(P)-binding Rossmann-fold domains"/>
    <property type="match status" value="1"/>
</dbReference>
<dbReference type="InterPro" id="IPR020843">
    <property type="entry name" value="ER"/>
</dbReference>
<organism evidence="2 3">
    <name type="scientific">Aspergillus novofumigatus (strain IBT 16806)</name>
    <dbReference type="NCBI Taxonomy" id="1392255"/>
    <lineage>
        <taxon>Eukaryota</taxon>
        <taxon>Fungi</taxon>
        <taxon>Dikarya</taxon>
        <taxon>Ascomycota</taxon>
        <taxon>Pezizomycotina</taxon>
        <taxon>Eurotiomycetes</taxon>
        <taxon>Eurotiomycetidae</taxon>
        <taxon>Eurotiales</taxon>
        <taxon>Aspergillaceae</taxon>
        <taxon>Aspergillus</taxon>
        <taxon>Aspergillus subgen. Fumigati</taxon>
    </lineage>
</organism>
<accession>A0A2I1CCP3</accession>
<dbReference type="Pfam" id="PF08240">
    <property type="entry name" value="ADH_N"/>
    <property type="match status" value="1"/>
</dbReference>
<reference evidence="3" key="1">
    <citation type="journal article" date="2018" name="Proc. Natl. Acad. Sci. U.S.A.">
        <title>Linking secondary metabolites to gene clusters through genome sequencing of six diverse Aspergillus species.</title>
        <authorList>
            <person name="Kaerboelling I."/>
            <person name="Vesth T.C."/>
            <person name="Frisvad J.C."/>
            <person name="Nybo J.L."/>
            <person name="Theobald S."/>
            <person name="Kuo A."/>
            <person name="Bowyer P."/>
            <person name="Matsuda Y."/>
            <person name="Mondo S."/>
            <person name="Lyhne E.K."/>
            <person name="Kogle M.E."/>
            <person name="Clum A."/>
            <person name="Lipzen A."/>
            <person name="Salamov A."/>
            <person name="Ngan C.Y."/>
            <person name="Daum C."/>
            <person name="Chiniquy J."/>
            <person name="Barry K."/>
            <person name="LaButti K."/>
            <person name="Haridas S."/>
            <person name="Simmons B.A."/>
            <person name="Magnuson J.K."/>
            <person name="Mortensen U.H."/>
            <person name="Larsen T.O."/>
            <person name="Grigoriev I.V."/>
            <person name="Baker S.E."/>
            <person name="Andersen M.R."/>
        </authorList>
    </citation>
    <scope>NUCLEOTIDE SEQUENCE [LARGE SCALE GENOMIC DNA]</scope>
    <source>
        <strain evidence="3">IBT 16806</strain>
    </source>
</reference>
<evidence type="ECO:0000313" key="3">
    <source>
        <dbReference type="Proteomes" id="UP000234474"/>
    </source>
</evidence>
<dbReference type="GO" id="GO:0016491">
    <property type="term" value="F:oxidoreductase activity"/>
    <property type="evidence" value="ECO:0007669"/>
    <property type="project" value="InterPro"/>
</dbReference>
<dbReference type="Gene3D" id="3.40.50.720">
    <property type="entry name" value="NAD(P)-binding Rossmann-like Domain"/>
    <property type="match status" value="1"/>
</dbReference>
<dbReference type="VEuPathDB" id="FungiDB:P174DRAFT_511167"/>
<feature type="domain" description="Enoyl reductase (ER)" evidence="1">
    <location>
        <begin position="4"/>
        <end position="260"/>
    </location>
</feature>
<dbReference type="InterPro" id="IPR052733">
    <property type="entry name" value="Chloroplast_QOR"/>
</dbReference>
<evidence type="ECO:0000313" key="2">
    <source>
        <dbReference type="EMBL" id="PKX95397.1"/>
    </source>
</evidence>
<dbReference type="OMA" id="SGGCGIF"/>
<name>A0A2I1CCP3_ASPN1</name>
<comment type="caution">
    <text evidence="2">The sequence shown here is derived from an EMBL/GenBank/DDBJ whole genome shotgun (WGS) entry which is preliminary data.</text>
</comment>
<dbReference type="AlphaFoldDB" id="A0A2I1CCP3"/>
<dbReference type="PANTHER" id="PTHR44013">
    <property type="entry name" value="ZINC-TYPE ALCOHOL DEHYDROGENASE-LIKE PROTEIN C16A3.02C"/>
    <property type="match status" value="1"/>
</dbReference>
<gene>
    <name evidence="2" type="ORF">P174DRAFT_511167</name>
</gene>
<dbReference type="Gene3D" id="3.90.180.10">
    <property type="entry name" value="Medium-chain alcohol dehydrogenases, catalytic domain"/>
    <property type="match status" value="1"/>
</dbReference>
<dbReference type="InterPro" id="IPR011032">
    <property type="entry name" value="GroES-like_sf"/>
</dbReference>
<protein>
    <submittedName>
        <fullName evidence="2">Putative zinc alcohol dehydrogenase</fullName>
    </submittedName>
</protein>
<dbReference type="RefSeq" id="XP_024683992.1">
    <property type="nucleotide sequence ID" value="XM_024831762.1"/>
</dbReference>
<dbReference type="OrthoDB" id="201656at2759"/>
<dbReference type="STRING" id="1392255.A0A2I1CCP3"/>
<proteinExistence type="predicted"/>
<dbReference type="Pfam" id="PF13602">
    <property type="entry name" value="ADH_zinc_N_2"/>
    <property type="match status" value="1"/>
</dbReference>
<dbReference type="SMART" id="SM00829">
    <property type="entry name" value="PKS_ER"/>
    <property type="match status" value="1"/>
</dbReference>